<dbReference type="SUPFAM" id="SSF53383">
    <property type="entry name" value="PLP-dependent transferases"/>
    <property type="match status" value="1"/>
</dbReference>
<dbReference type="EC" id="4.1.1.25" evidence="8"/>
<evidence type="ECO:0000256" key="6">
    <source>
        <dbReference type="PIRSR" id="PIRSR602129-50"/>
    </source>
</evidence>
<dbReference type="GO" id="GO:0019752">
    <property type="term" value="P:carboxylic acid metabolic process"/>
    <property type="evidence" value="ECO:0007669"/>
    <property type="project" value="InterPro"/>
</dbReference>
<dbReference type="GO" id="GO:0004068">
    <property type="term" value="F:aspartate 1-decarboxylase activity"/>
    <property type="evidence" value="ECO:0007669"/>
    <property type="project" value="TreeGrafter"/>
</dbReference>
<gene>
    <name evidence="8" type="primary">mfnA</name>
    <name evidence="8" type="ORF">ENP55_04685</name>
</gene>
<dbReference type="GO" id="GO:0030170">
    <property type="term" value="F:pyridoxal phosphate binding"/>
    <property type="evidence" value="ECO:0007669"/>
    <property type="project" value="InterPro"/>
</dbReference>
<dbReference type="PANTHER" id="PTHR42735:SF6">
    <property type="entry name" value="SPHINGOSINE-1-PHOSPHATE LYASE 1"/>
    <property type="match status" value="1"/>
</dbReference>
<comment type="cofactor">
    <cofactor evidence="1 6 7">
        <name>pyridoxal 5'-phosphate</name>
        <dbReference type="ChEBI" id="CHEBI:597326"/>
    </cofactor>
</comment>
<dbReference type="Gene3D" id="3.40.640.10">
    <property type="entry name" value="Type I PLP-dependent aspartate aminotransferase-like (Major domain)"/>
    <property type="match status" value="1"/>
</dbReference>
<dbReference type="Pfam" id="PF00282">
    <property type="entry name" value="Pyridoxal_deC"/>
    <property type="match status" value="1"/>
</dbReference>
<feature type="modified residue" description="N6-(pyridoxal phosphate)lysine" evidence="6">
    <location>
        <position position="224"/>
    </location>
</feature>
<comment type="similarity">
    <text evidence="5">Belongs to the group II decarboxylase family. Sphingosine-1-phosphate lyase subfamily.</text>
</comment>
<name>A0A7C2BLJ1_9CREN</name>
<sequence length="381" mass="42240">MEDFNEIVSKLKDLYSRTPKHFDGSILGSMTTWPHPIGVYAYQLFIHVNGNDPVVFPIVQELEKDLLATIGSLYGSRHGLFTSGGTESNILALFVARRVSRSKSNVVVAPSTVHASIDKACQLMGLRLIKIPVNPLSSVDPDVLEKHVREHNPFAVVVTAGTTESGVVDKVKEVSEVASKHDVYLHVDAAFGGLLIPFLYKHGIVDTDLFFYPGVSSISVDLHKNGRAPIPSSLLFFKDEAYVDKACFEMNYLPSGVNCGLLGTRPGASLVASWAVVKAIGLEGYEKQALAQQEIALHLFNELHSREYIEVFKPVLPIVVWRSRLYNYIDMIKKLFNEGIFLYKSPSLQAARAVIMPHVTREHVDALLKALDKIHERSGFN</sequence>
<dbReference type="InterPro" id="IPR002129">
    <property type="entry name" value="PyrdxlP-dep_de-COase"/>
</dbReference>
<keyword evidence="2" id="KW-0210">Decarboxylase</keyword>
<evidence type="ECO:0000256" key="2">
    <source>
        <dbReference type="ARBA" id="ARBA00022793"/>
    </source>
</evidence>
<organism evidence="8">
    <name type="scientific">Thermosphaera aggregans</name>
    <dbReference type="NCBI Taxonomy" id="54254"/>
    <lineage>
        <taxon>Archaea</taxon>
        <taxon>Thermoproteota</taxon>
        <taxon>Thermoprotei</taxon>
        <taxon>Desulfurococcales</taxon>
        <taxon>Desulfurococcaceae</taxon>
        <taxon>Thermosphaera</taxon>
    </lineage>
</organism>
<evidence type="ECO:0000256" key="7">
    <source>
        <dbReference type="RuleBase" id="RU000382"/>
    </source>
</evidence>
<dbReference type="InterPro" id="IPR020931">
    <property type="entry name" value="MfnA"/>
</dbReference>
<dbReference type="NCBIfam" id="TIGR03812">
    <property type="entry name" value="tyr_de_CO2_Arch"/>
    <property type="match status" value="1"/>
</dbReference>
<dbReference type="GO" id="GO:0015937">
    <property type="term" value="P:coenzyme A biosynthetic process"/>
    <property type="evidence" value="ECO:0007669"/>
    <property type="project" value="TreeGrafter"/>
</dbReference>
<dbReference type="InterPro" id="IPR015421">
    <property type="entry name" value="PyrdxlP-dep_Trfase_major"/>
</dbReference>
<proteinExistence type="inferred from homology"/>
<evidence type="ECO:0000256" key="1">
    <source>
        <dbReference type="ARBA" id="ARBA00001933"/>
    </source>
</evidence>
<keyword evidence="4 7" id="KW-0456">Lyase</keyword>
<dbReference type="AlphaFoldDB" id="A0A7C2BLJ1"/>
<evidence type="ECO:0000256" key="3">
    <source>
        <dbReference type="ARBA" id="ARBA00022898"/>
    </source>
</evidence>
<dbReference type="Gene3D" id="3.90.1150.10">
    <property type="entry name" value="Aspartate Aminotransferase, domain 1"/>
    <property type="match status" value="1"/>
</dbReference>
<dbReference type="InterPro" id="IPR050477">
    <property type="entry name" value="GrpII_AminoAcid_Decarb"/>
</dbReference>
<evidence type="ECO:0000313" key="8">
    <source>
        <dbReference type="EMBL" id="HEF87576.1"/>
    </source>
</evidence>
<comment type="caution">
    <text evidence="8">The sequence shown here is derived from an EMBL/GenBank/DDBJ whole genome shotgun (WGS) entry which is preliminary data.</text>
</comment>
<reference evidence="8" key="1">
    <citation type="journal article" date="2020" name="mSystems">
        <title>Genome- and Community-Level Interaction Insights into Carbon Utilization and Element Cycling Functions of Hydrothermarchaeota in Hydrothermal Sediment.</title>
        <authorList>
            <person name="Zhou Z."/>
            <person name="Liu Y."/>
            <person name="Xu W."/>
            <person name="Pan J."/>
            <person name="Luo Z.H."/>
            <person name="Li M."/>
        </authorList>
    </citation>
    <scope>NUCLEOTIDE SEQUENCE [LARGE SCALE GENOMIC DNA]</scope>
    <source>
        <strain evidence="8">SpSt-23</strain>
    </source>
</reference>
<accession>A0A7C2BLJ1</accession>
<keyword evidence="3 6" id="KW-0663">Pyridoxal phosphate</keyword>
<protein>
    <submittedName>
        <fullName evidence="8">Tyrosine decarboxylase MfnA</fullName>
        <ecNumber evidence="8">4.1.1.25</ecNumber>
    </submittedName>
</protein>
<dbReference type="PANTHER" id="PTHR42735">
    <property type="match status" value="1"/>
</dbReference>
<dbReference type="GO" id="GO:0004837">
    <property type="term" value="F:tyrosine decarboxylase activity"/>
    <property type="evidence" value="ECO:0007669"/>
    <property type="project" value="UniProtKB-EC"/>
</dbReference>
<evidence type="ECO:0000256" key="4">
    <source>
        <dbReference type="ARBA" id="ARBA00023239"/>
    </source>
</evidence>
<dbReference type="EMBL" id="DSJT01000023">
    <property type="protein sequence ID" value="HEF87576.1"/>
    <property type="molecule type" value="Genomic_DNA"/>
</dbReference>
<dbReference type="InterPro" id="IPR015422">
    <property type="entry name" value="PyrdxlP-dep_Trfase_small"/>
</dbReference>
<evidence type="ECO:0000256" key="5">
    <source>
        <dbReference type="ARBA" id="ARBA00038302"/>
    </source>
</evidence>
<dbReference type="InterPro" id="IPR015424">
    <property type="entry name" value="PyrdxlP-dep_Trfase"/>
</dbReference>